<evidence type="ECO:0000313" key="2">
    <source>
        <dbReference type="EMBL" id="CED85257.1"/>
    </source>
</evidence>
<feature type="region of interest" description="Disordered" evidence="1">
    <location>
        <begin position="75"/>
        <end position="97"/>
    </location>
</feature>
<name>A0A0F7SSU1_PHARH</name>
<dbReference type="EMBL" id="LN483332">
    <property type="protein sequence ID" value="CED85257.1"/>
    <property type="molecule type" value="Genomic_DNA"/>
</dbReference>
<accession>A0A0F7SSU1</accession>
<organism evidence="2">
    <name type="scientific">Phaffia rhodozyma</name>
    <name type="common">Yeast</name>
    <name type="synonym">Xanthophyllomyces dendrorhous</name>
    <dbReference type="NCBI Taxonomy" id="264483"/>
    <lineage>
        <taxon>Eukaryota</taxon>
        <taxon>Fungi</taxon>
        <taxon>Dikarya</taxon>
        <taxon>Basidiomycota</taxon>
        <taxon>Agaricomycotina</taxon>
        <taxon>Tremellomycetes</taxon>
        <taxon>Cystofilobasidiales</taxon>
        <taxon>Mrakiaceae</taxon>
        <taxon>Phaffia</taxon>
    </lineage>
</organism>
<proteinExistence type="predicted"/>
<dbReference type="AlphaFoldDB" id="A0A0F7SSU1"/>
<evidence type="ECO:0000256" key="1">
    <source>
        <dbReference type="SAM" id="MobiDB-lite"/>
    </source>
</evidence>
<protein>
    <submittedName>
        <fullName evidence="2">Uncharacterized protein</fullName>
    </submittedName>
</protein>
<sequence>MEEQSESPSTESPEVSSGIFSDIINSVFEPGVNSLALWGSTAWFVNELLIVQAQQKASSPSDEKDATTASITAVELENPLASSTIPSEPQSEPKKKR</sequence>
<feature type="compositionally biased region" description="Polar residues" evidence="1">
    <location>
        <begin position="80"/>
        <end position="90"/>
    </location>
</feature>
<reference evidence="2" key="1">
    <citation type="submission" date="2014-08" db="EMBL/GenBank/DDBJ databases">
        <authorList>
            <person name="Sharma Rahul"/>
            <person name="Thines Marco"/>
        </authorList>
    </citation>
    <scope>NUCLEOTIDE SEQUENCE</scope>
</reference>